<dbReference type="GO" id="GO:0006779">
    <property type="term" value="P:porphyrin-containing compound biosynthetic process"/>
    <property type="evidence" value="ECO:0007669"/>
    <property type="project" value="UniProtKB-UniRule"/>
</dbReference>
<evidence type="ECO:0000313" key="10">
    <source>
        <dbReference type="EMBL" id="CCO58443.1"/>
    </source>
</evidence>
<dbReference type="KEGG" id="vni:VIBNI_A2375"/>
<comment type="subcellular location">
    <subcellularLocation>
        <location evidence="8">Cytoplasm</location>
    </subcellularLocation>
</comment>
<reference evidence="10 11" key="1">
    <citation type="journal article" date="2013" name="ISME J.">
        <title>Comparative genomics of pathogenic lineages of Vibrio nigripulchritudo identifies virulence-associated traits.</title>
        <authorList>
            <person name="Goudenege D."/>
            <person name="Labreuche Y."/>
            <person name="Krin E."/>
            <person name="Ansquer D."/>
            <person name="Mangenot S."/>
            <person name="Calteau A."/>
            <person name="Medigue C."/>
            <person name="Mazel D."/>
            <person name="Polz M.F."/>
            <person name="Le Roux F."/>
        </authorList>
    </citation>
    <scope>NUCLEOTIDE SEQUENCE [LARGE SCALE GENOMIC DNA]</scope>
    <source>
        <strain evidence="11">SnF1</strain>
    </source>
</reference>
<dbReference type="PANTHER" id="PTHR46638:SF1">
    <property type="entry name" value="CORRINOID ADENOSYLTRANSFERASE"/>
    <property type="match status" value="1"/>
</dbReference>
<dbReference type="InterPro" id="IPR027417">
    <property type="entry name" value="P-loop_NTPase"/>
</dbReference>
<keyword evidence="4 8" id="KW-0627">Porphyrin biosynthesis</keyword>
<comment type="catalytic activity">
    <reaction evidence="7 8">
        <text>2 cob(II)alamin + reduced [electron-transfer flavoprotein] + 2 ATP = 2 adenosylcob(III)alamin + 2 triphosphate + oxidized [electron-transfer flavoprotein] + 3 H(+)</text>
        <dbReference type="Rhea" id="RHEA:28671"/>
        <dbReference type="Rhea" id="RHEA-COMP:10685"/>
        <dbReference type="Rhea" id="RHEA-COMP:10686"/>
        <dbReference type="ChEBI" id="CHEBI:15378"/>
        <dbReference type="ChEBI" id="CHEBI:16304"/>
        <dbReference type="ChEBI" id="CHEBI:18036"/>
        <dbReference type="ChEBI" id="CHEBI:18408"/>
        <dbReference type="ChEBI" id="CHEBI:30616"/>
        <dbReference type="ChEBI" id="CHEBI:57692"/>
        <dbReference type="ChEBI" id="CHEBI:58307"/>
        <dbReference type="EC" id="2.5.1.17"/>
    </reaction>
</comment>
<evidence type="ECO:0000256" key="6">
    <source>
        <dbReference type="ARBA" id="ARBA00048555"/>
    </source>
</evidence>
<dbReference type="PATRIC" id="fig|1260221.3.peg.2260"/>
<evidence type="ECO:0000256" key="7">
    <source>
        <dbReference type="ARBA" id="ARBA00048692"/>
    </source>
</evidence>
<dbReference type="InterPro" id="IPR003724">
    <property type="entry name" value="CblAdoTrfase_CobA"/>
</dbReference>
<evidence type="ECO:0000256" key="1">
    <source>
        <dbReference type="ARBA" id="ARBA00005121"/>
    </source>
</evidence>
<dbReference type="NCBIfam" id="NF004637">
    <property type="entry name" value="PRK05986.1"/>
    <property type="match status" value="1"/>
</dbReference>
<dbReference type="GO" id="GO:0005737">
    <property type="term" value="C:cytoplasm"/>
    <property type="evidence" value="ECO:0007669"/>
    <property type="project" value="UniProtKB-SubCell"/>
</dbReference>
<evidence type="ECO:0000256" key="5">
    <source>
        <dbReference type="ARBA" id="ARBA00024929"/>
    </source>
</evidence>
<keyword evidence="8 10" id="KW-0808">Transferase</keyword>
<dbReference type="RefSeq" id="WP_022551199.1">
    <property type="nucleotide sequence ID" value="NC_022528.1"/>
</dbReference>
<proteinExistence type="inferred from homology"/>
<keyword evidence="8" id="KW-0963">Cytoplasm</keyword>
<organism evidence="10 11">
    <name type="scientific">Vibrio nigripulchritudo</name>
    <dbReference type="NCBI Taxonomy" id="28173"/>
    <lineage>
        <taxon>Bacteria</taxon>
        <taxon>Pseudomonadati</taxon>
        <taxon>Pseudomonadota</taxon>
        <taxon>Gammaproteobacteria</taxon>
        <taxon>Vibrionales</taxon>
        <taxon>Vibrionaceae</taxon>
        <taxon>Vibrio</taxon>
    </lineage>
</organism>
<gene>
    <name evidence="10" type="primary">btuR</name>
    <name evidence="10" type="ORF">VIBNI_A2375</name>
</gene>
<evidence type="ECO:0000256" key="8">
    <source>
        <dbReference type="PIRNR" id="PIRNR015617"/>
    </source>
</evidence>
<dbReference type="EMBL" id="FO203526">
    <property type="protein sequence ID" value="CCO58443.1"/>
    <property type="molecule type" value="Genomic_DNA"/>
</dbReference>
<dbReference type="eggNOG" id="COG2109">
    <property type="taxonomic scope" value="Bacteria"/>
</dbReference>
<evidence type="ECO:0000256" key="4">
    <source>
        <dbReference type="ARBA" id="ARBA00023244"/>
    </source>
</evidence>
<dbReference type="GO" id="GO:0005524">
    <property type="term" value="F:ATP binding"/>
    <property type="evidence" value="ECO:0007669"/>
    <property type="project" value="UniProtKB-UniRule"/>
</dbReference>
<keyword evidence="11" id="KW-1185">Reference proteome</keyword>
<keyword evidence="8" id="KW-0547">Nucleotide-binding</keyword>
<evidence type="ECO:0000256" key="3">
    <source>
        <dbReference type="ARBA" id="ARBA00012454"/>
    </source>
</evidence>
<dbReference type="InterPro" id="IPR025826">
    <property type="entry name" value="Co_AT_N_dom"/>
</dbReference>
<dbReference type="PIRSF" id="PIRSF015617">
    <property type="entry name" value="Adensltrnsf_CobA"/>
    <property type="match status" value="1"/>
</dbReference>
<keyword evidence="8" id="KW-0067">ATP-binding</keyword>
<evidence type="ECO:0000256" key="2">
    <source>
        <dbReference type="ARBA" id="ARBA00007487"/>
    </source>
</evidence>
<evidence type="ECO:0000259" key="9">
    <source>
        <dbReference type="Pfam" id="PF12557"/>
    </source>
</evidence>
<dbReference type="GO" id="GO:0009236">
    <property type="term" value="P:cobalamin biosynthetic process"/>
    <property type="evidence" value="ECO:0007669"/>
    <property type="project" value="UniProtKB-UniRule"/>
</dbReference>
<dbReference type="Pfam" id="PF12557">
    <property type="entry name" value="Co_AT_N"/>
    <property type="match status" value="1"/>
</dbReference>
<dbReference type="NCBIfam" id="TIGR00708">
    <property type="entry name" value="cobA"/>
    <property type="match status" value="1"/>
</dbReference>
<dbReference type="CDD" id="cd00561">
    <property type="entry name" value="CobA_ACA"/>
    <property type="match status" value="1"/>
</dbReference>
<sequence>MSAEERKDERYKARQQRVKEQVDERIAAAQDVKGILLVITGNGKGKSTSGFGTICRAVGHGLNCAVAQFIKGTWDNGERNLLEKLGVEFQVMGTGFTWETQNRQKDTDAAQKIWQECKRILQDESIDVVLFDEITYMVNYGYIELEEVLEALKNRPFMQSVVITGRGAHRELTELADTVSEVRNVKHAFENGVKALKGVDW</sequence>
<dbReference type="UniPathway" id="UPA00148">
    <property type="reaction ID" value="UER00233"/>
</dbReference>
<dbReference type="GO" id="GO:0008817">
    <property type="term" value="F:corrinoid adenosyltransferase activity"/>
    <property type="evidence" value="ECO:0007669"/>
    <property type="project" value="UniProtKB-UniRule"/>
</dbReference>
<dbReference type="SUPFAM" id="SSF52540">
    <property type="entry name" value="P-loop containing nucleoside triphosphate hydrolases"/>
    <property type="match status" value="1"/>
</dbReference>
<comment type="catalytic activity">
    <reaction evidence="6 8">
        <text>2 cob(II)yrinate a,c diamide + reduced [electron-transfer flavoprotein] + 2 ATP = 2 adenosylcob(III)yrinate a,c-diamide + 2 triphosphate + oxidized [electron-transfer flavoprotein] + 3 H(+)</text>
        <dbReference type="Rhea" id="RHEA:11528"/>
        <dbReference type="Rhea" id="RHEA-COMP:10685"/>
        <dbReference type="Rhea" id="RHEA-COMP:10686"/>
        <dbReference type="ChEBI" id="CHEBI:15378"/>
        <dbReference type="ChEBI" id="CHEBI:18036"/>
        <dbReference type="ChEBI" id="CHEBI:30616"/>
        <dbReference type="ChEBI" id="CHEBI:57692"/>
        <dbReference type="ChEBI" id="CHEBI:58307"/>
        <dbReference type="ChEBI" id="CHEBI:58503"/>
        <dbReference type="ChEBI" id="CHEBI:58537"/>
        <dbReference type="EC" id="2.5.1.17"/>
    </reaction>
</comment>
<evidence type="ECO:0000313" key="11">
    <source>
        <dbReference type="Proteomes" id="UP000016895"/>
    </source>
</evidence>
<protein>
    <recommendedName>
        <fullName evidence="3 8">Corrinoid adenosyltransferase</fullName>
        <ecNumber evidence="3 8">2.5.1.17</ecNumber>
    </recommendedName>
    <alternativeName>
        <fullName evidence="8">Cob(II)alamin adenosyltransferase</fullName>
    </alternativeName>
    <alternativeName>
        <fullName evidence="8">Cob(II)yrinic acid a,c-diamide adenosyltransferase</fullName>
    </alternativeName>
</protein>
<dbReference type="Proteomes" id="UP000016895">
    <property type="component" value="Chromosome 1"/>
</dbReference>
<feature type="domain" description="Cob(I)alamin adenosyltransferase N-terminal" evidence="9">
    <location>
        <begin position="5"/>
        <end position="26"/>
    </location>
</feature>
<accession>U4KG72</accession>
<dbReference type="PANTHER" id="PTHR46638">
    <property type="entry name" value="CORRINOID ADENOSYLTRANSFERASE"/>
    <property type="match status" value="1"/>
</dbReference>
<dbReference type="EC" id="2.5.1.17" evidence="3 8"/>
<comment type="function">
    <text evidence="5 8">Required for both de novo synthesis of the corrin ring for the assimilation of exogenous corrinoids. Participates in the adenosylation of a variety of incomplete and complete corrinoids.</text>
</comment>
<dbReference type="OrthoDB" id="9810309at2"/>
<dbReference type="AlphaFoldDB" id="U4KG72"/>
<comment type="pathway">
    <text evidence="1 8">Cofactor biosynthesis; adenosylcobalamin biosynthesis; adenosylcobalamin from cob(II)yrinate a,c-diamide: step 2/7.</text>
</comment>
<dbReference type="Gene3D" id="3.40.50.300">
    <property type="entry name" value="P-loop containing nucleotide triphosphate hydrolases"/>
    <property type="match status" value="1"/>
</dbReference>
<keyword evidence="8" id="KW-0169">Cobalamin biosynthesis</keyword>
<name>U4KG72_9VIBR</name>
<comment type="similarity">
    <text evidence="2 8">Belongs to the Cob(I)alamin adenosyltransferase family.</text>
</comment>
<dbReference type="STRING" id="28173.VIBNI_A2375"/>
<dbReference type="Pfam" id="PF02572">
    <property type="entry name" value="CobA_CobO_BtuR"/>
    <property type="match status" value="1"/>
</dbReference>